<gene>
    <name evidence="3" type="ORF">SAMN05443248_2821</name>
</gene>
<dbReference type="RefSeq" id="WP_172842557.1">
    <property type="nucleotide sequence ID" value="NZ_LT670817.1"/>
</dbReference>
<dbReference type="SUPFAM" id="SSF50475">
    <property type="entry name" value="FMN-binding split barrel"/>
    <property type="match status" value="1"/>
</dbReference>
<feature type="compositionally biased region" description="Basic and acidic residues" evidence="1">
    <location>
        <begin position="188"/>
        <end position="209"/>
    </location>
</feature>
<accession>A0A1M5N369</accession>
<organism evidence="3 4">
    <name type="scientific">Bradyrhizobium erythrophlei</name>
    <dbReference type="NCBI Taxonomy" id="1437360"/>
    <lineage>
        <taxon>Bacteria</taxon>
        <taxon>Pseudomonadati</taxon>
        <taxon>Pseudomonadota</taxon>
        <taxon>Alphaproteobacteria</taxon>
        <taxon>Hyphomicrobiales</taxon>
        <taxon>Nitrobacteraceae</taxon>
        <taxon>Bradyrhizobium</taxon>
    </lineage>
</organism>
<evidence type="ECO:0000256" key="1">
    <source>
        <dbReference type="SAM" id="MobiDB-lite"/>
    </source>
</evidence>
<evidence type="ECO:0000313" key="4">
    <source>
        <dbReference type="Proteomes" id="UP000189796"/>
    </source>
</evidence>
<name>A0A1M5N369_9BRAD</name>
<protein>
    <recommendedName>
        <fullName evidence="2">Pyridoxamine 5'-phosphate oxidase N-terminal domain-containing protein</fullName>
    </recommendedName>
</protein>
<feature type="compositionally biased region" description="Pro residues" evidence="1">
    <location>
        <begin position="177"/>
        <end position="187"/>
    </location>
</feature>
<proteinExistence type="predicted"/>
<feature type="domain" description="Pyridoxamine 5'-phosphate oxidase N-terminal" evidence="2">
    <location>
        <begin position="41"/>
        <end position="137"/>
    </location>
</feature>
<dbReference type="Gene3D" id="2.30.110.10">
    <property type="entry name" value="Electron Transport, Fmn-binding Protein, Chain A"/>
    <property type="match status" value="1"/>
</dbReference>
<dbReference type="PANTHER" id="PTHR42815">
    <property type="entry name" value="FAD-BINDING, PUTATIVE (AFU_ORTHOLOGUE AFUA_6G07600)-RELATED"/>
    <property type="match status" value="1"/>
</dbReference>
<dbReference type="InterPro" id="IPR011576">
    <property type="entry name" value="Pyridox_Oxase_N"/>
</dbReference>
<sequence>MTDPIDRAPFYHDGMRELQDRYDGRRVADGLEKHRLHFEFWEQDRKLIEEARFFFIATSYRDNVDCSMRSGDPGFVRITGPDTLEYPEYDGNNMYRTLGNVHRNPNVGLLFVRLDGKTSRTRIRGKATIHDSAETLAGHHGAKVVVRVKCEIFPNCPRYIPDLMGASVAVPANPFVPRPGYEPPPPEWKSRDYLKDVLSKHDPHRKREA</sequence>
<dbReference type="Proteomes" id="UP000189796">
    <property type="component" value="Chromosome I"/>
</dbReference>
<evidence type="ECO:0000313" key="3">
    <source>
        <dbReference type="EMBL" id="SHG84026.1"/>
    </source>
</evidence>
<evidence type="ECO:0000259" key="2">
    <source>
        <dbReference type="Pfam" id="PF01243"/>
    </source>
</evidence>
<dbReference type="EMBL" id="LT670817">
    <property type="protein sequence ID" value="SHG84026.1"/>
    <property type="molecule type" value="Genomic_DNA"/>
</dbReference>
<dbReference type="Pfam" id="PF01243">
    <property type="entry name" value="PNPOx_N"/>
    <property type="match status" value="1"/>
</dbReference>
<reference evidence="3 4" key="1">
    <citation type="submission" date="2016-11" db="EMBL/GenBank/DDBJ databases">
        <authorList>
            <person name="Jaros S."/>
            <person name="Januszkiewicz K."/>
            <person name="Wedrychowicz H."/>
        </authorList>
    </citation>
    <scope>NUCLEOTIDE SEQUENCE [LARGE SCALE GENOMIC DNA]</scope>
    <source>
        <strain evidence="3 4">GAS138</strain>
    </source>
</reference>
<dbReference type="AlphaFoldDB" id="A0A1M5N369"/>
<feature type="region of interest" description="Disordered" evidence="1">
    <location>
        <begin position="177"/>
        <end position="209"/>
    </location>
</feature>
<dbReference type="PANTHER" id="PTHR42815:SF2">
    <property type="entry name" value="FAD-BINDING, PUTATIVE (AFU_ORTHOLOGUE AFUA_6G07600)-RELATED"/>
    <property type="match status" value="1"/>
</dbReference>
<dbReference type="InterPro" id="IPR012349">
    <property type="entry name" value="Split_barrel_FMN-bd"/>
</dbReference>